<dbReference type="AlphaFoldDB" id="A0A0D0U6B1"/>
<dbReference type="Proteomes" id="UP000053392">
    <property type="component" value="Unassembled WGS sequence"/>
</dbReference>
<name>A0A0D0U6B1_9TREE</name>
<dbReference type="EMBL" id="KN847896">
    <property type="protein sequence ID" value="KIR43713.1"/>
    <property type="molecule type" value="Genomic_DNA"/>
</dbReference>
<organism evidence="1 2">
    <name type="scientific">Cryptococcus deuterogattii Ram5</name>
    <dbReference type="NCBI Taxonomy" id="1296110"/>
    <lineage>
        <taxon>Eukaryota</taxon>
        <taxon>Fungi</taxon>
        <taxon>Dikarya</taxon>
        <taxon>Basidiomycota</taxon>
        <taxon>Agaricomycotina</taxon>
        <taxon>Tremellomycetes</taxon>
        <taxon>Tremellales</taxon>
        <taxon>Cryptococcaceae</taxon>
        <taxon>Cryptococcus</taxon>
        <taxon>Cryptococcus gattii species complex</taxon>
    </lineage>
</organism>
<gene>
    <name evidence="1" type="ORF">I313_00557</name>
</gene>
<protein>
    <submittedName>
        <fullName evidence="1">Uncharacterized protein</fullName>
    </submittedName>
</protein>
<evidence type="ECO:0000313" key="2">
    <source>
        <dbReference type="Proteomes" id="UP000053392"/>
    </source>
</evidence>
<keyword evidence="2" id="KW-1185">Reference proteome</keyword>
<accession>A0A0D0U6B1</accession>
<dbReference type="HOGENOM" id="CLU_2793906_0_0_1"/>
<reference evidence="1 2" key="1">
    <citation type="submission" date="2015-01" db="EMBL/GenBank/DDBJ databases">
        <title>The Genome Sequence of Cryptococcus gattii Ram5.</title>
        <authorList>
            <consortium name="The Broad Institute Genomics Platform"/>
            <person name="Cuomo C."/>
            <person name="Litvintseva A."/>
            <person name="Chen Y."/>
            <person name="Heitman J."/>
            <person name="Sun S."/>
            <person name="Springer D."/>
            <person name="Dromer F."/>
            <person name="Young S."/>
            <person name="Zeng Q."/>
            <person name="Gargeya S."/>
            <person name="Abouelleil A."/>
            <person name="Alvarado L."/>
            <person name="Chapman S.B."/>
            <person name="Gainer-Dewar J."/>
            <person name="Goldberg J."/>
            <person name="Griggs A."/>
            <person name="Gujja S."/>
            <person name="Hansen M."/>
            <person name="Howarth C."/>
            <person name="Imamovic A."/>
            <person name="Larimer J."/>
            <person name="Murphy C."/>
            <person name="Naylor J."/>
            <person name="Pearson M."/>
            <person name="Priest M."/>
            <person name="Roberts A."/>
            <person name="Saif S."/>
            <person name="Shea T."/>
            <person name="Sykes S."/>
            <person name="Wortman J."/>
            <person name="Nusbaum C."/>
            <person name="Birren B."/>
        </authorList>
    </citation>
    <scope>NUCLEOTIDE SEQUENCE [LARGE SCALE GENOMIC DNA]</scope>
    <source>
        <strain evidence="1 2">Ram5</strain>
    </source>
</reference>
<proteinExistence type="predicted"/>
<evidence type="ECO:0000313" key="1">
    <source>
        <dbReference type="EMBL" id="KIR43713.1"/>
    </source>
</evidence>
<sequence>MVRGFEMVQIAGTVPLATDRSPPTKARASKDPLVLQATIARQRFSLRTFPTPICQSSLSAITSNSLGR</sequence>